<organism evidence="7 8">
    <name type="scientific">Fulvivirga marina</name>
    <dbReference type="NCBI Taxonomy" id="2494733"/>
    <lineage>
        <taxon>Bacteria</taxon>
        <taxon>Pseudomonadati</taxon>
        <taxon>Bacteroidota</taxon>
        <taxon>Cytophagia</taxon>
        <taxon>Cytophagales</taxon>
        <taxon>Fulvivirgaceae</taxon>
        <taxon>Fulvivirga</taxon>
    </lineage>
</organism>
<gene>
    <name evidence="7" type="ORF">JMN32_01780</name>
</gene>
<feature type="transmembrane region" description="Helical" evidence="6">
    <location>
        <begin position="20"/>
        <end position="42"/>
    </location>
</feature>
<proteinExistence type="inferred from homology"/>
<keyword evidence="5 6" id="KW-0472">Membrane</keyword>
<dbReference type="Pfam" id="PF03649">
    <property type="entry name" value="UPF0014"/>
    <property type="match status" value="1"/>
</dbReference>
<evidence type="ECO:0000256" key="5">
    <source>
        <dbReference type="ARBA" id="ARBA00023136"/>
    </source>
</evidence>
<dbReference type="PANTHER" id="PTHR30028">
    <property type="entry name" value="UPF0014 INNER MEMBRANE PROTEIN YBBM-RELATED"/>
    <property type="match status" value="1"/>
</dbReference>
<keyword evidence="8" id="KW-1185">Reference proteome</keyword>
<accession>A0A937FVC5</accession>
<comment type="caution">
    <text evidence="7">The sequence shown here is derived from an EMBL/GenBank/DDBJ whole genome shotgun (WGS) entry which is preliminary data.</text>
</comment>
<dbReference type="EMBL" id="JAEUGD010000003">
    <property type="protein sequence ID" value="MBL6445020.1"/>
    <property type="molecule type" value="Genomic_DNA"/>
</dbReference>
<sequence>MMTGQIIGGEEPETAIKYQIAIMLAVFVATTLSVSLTIFITYRQGFDSYGVLKKDIFRKSRG</sequence>
<evidence type="ECO:0000256" key="6">
    <source>
        <dbReference type="SAM" id="Phobius"/>
    </source>
</evidence>
<keyword evidence="4 6" id="KW-1133">Transmembrane helix</keyword>
<evidence type="ECO:0000256" key="2">
    <source>
        <dbReference type="ARBA" id="ARBA00005268"/>
    </source>
</evidence>
<dbReference type="AlphaFoldDB" id="A0A937FVC5"/>
<dbReference type="PANTHER" id="PTHR30028:SF0">
    <property type="entry name" value="PROTEIN ALUMINUM SENSITIVE 3"/>
    <property type="match status" value="1"/>
</dbReference>
<evidence type="ECO:0000256" key="3">
    <source>
        <dbReference type="ARBA" id="ARBA00022692"/>
    </source>
</evidence>
<comment type="similarity">
    <text evidence="2">Belongs to the UPF0014 family.</text>
</comment>
<reference evidence="7" key="1">
    <citation type="submission" date="2021-01" db="EMBL/GenBank/DDBJ databases">
        <title>Fulvivirga kasyanovii gen. nov., sp nov., a novel member of the phylum Bacteroidetes isolated from seawater in a mussel farm.</title>
        <authorList>
            <person name="Zhao L.-H."/>
            <person name="Wang Z.-J."/>
        </authorList>
    </citation>
    <scope>NUCLEOTIDE SEQUENCE</scope>
    <source>
        <strain evidence="7">29W222</strain>
    </source>
</reference>
<evidence type="ECO:0000256" key="1">
    <source>
        <dbReference type="ARBA" id="ARBA00004141"/>
    </source>
</evidence>
<name>A0A937FVC5_9BACT</name>
<dbReference type="InterPro" id="IPR005226">
    <property type="entry name" value="UPF0014_fam"/>
</dbReference>
<evidence type="ECO:0000256" key="4">
    <source>
        <dbReference type="ARBA" id="ARBA00022989"/>
    </source>
</evidence>
<protein>
    <submittedName>
        <fullName evidence="7">ABC transporter permease</fullName>
    </submittedName>
</protein>
<keyword evidence="3 6" id="KW-0812">Transmembrane</keyword>
<dbReference type="Proteomes" id="UP000614216">
    <property type="component" value="Unassembled WGS sequence"/>
</dbReference>
<comment type="subcellular location">
    <subcellularLocation>
        <location evidence="1">Membrane</location>
        <topology evidence="1">Multi-pass membrane protein</topology>
    </subcellularLocation>
</comment>
<evidence type="ECO:0000313" key="7">
    <source>
        <dbReference type="EMBL" id="MBL6445020.1"/>
    </source>
</evidence>
<evidence type="ECO:0000313" key="8">
    <source>
        <dbReference type="Proteomes" id="UP000614216"/>
    </source>
</evidence>
<dbReference type="GO" id="GO:0005886">
    <property type="term" value="C:plasma membrane"/>
    <property type="evidence" value="ECO:0007669"/>
    <property type="project" value="TreeGrafter"/>
</dbReference>